<feature type="chain" id="PRO_5042855231" description="Extracellular membrane protein CFEM domain-containing protein" evidence="2">
    <location>
        <begin position="17"/>
        <end position="663"/>
    </location>
</feature>
<feature type="region of interest" description="Disordered" evidence="1">
    <location>
        <begin position="510"/>
        <end position="539"/>
    </location>
</feature>
<organism evidence="3 4">
    <name type="scientific">Elasticomyces elasticus</name>
    <dbReference type="NCBI Taxonomy" id="574655"/>
    <lineage>
        <taxon>Eukaryota</taxon>
        <taxon>Fungi</taxon>
        <taxon>Dikarya</taxon>
        <taxon>Ascomycota</taxon>
        <taxon>Pezizomycotina</taxon>
        <taxon>Dothideomycetes</taxon>
        <taxon>Dothideomycetidae</taxon>
        <taxon>Mycosphaerellales</taxon>
        <taxon>Teratosphaeriaceae</taxon>
        <taxon>Elasticomyces</taxon>
    </lineage>
</organism>
<dbReference type="AlphaFoldDB" id="A0AAN7W811"/>
<gene>
    <name evidence="3" type="ORF">LTR97_004880</name>
</gene>
<accession>A0AAN7W811</accession>
<feature type="signal peptide" evidence="2">
    <location>
        <begin position="1"/>
        <end position="16"/>
    </location>
</feature>
<proteinExistence type="predicted"/>
<comment type="caution">
    <text evidence="3">The sequence shown here is derived from an EMBL/GenBank/DDBJ whole genome shotgun (WGS) entry which is preliminary data.</text>
</comment>
<protein>
    <recommendedName>
        <fullName evidence="5">Extracellular membrane protein CFEM domain-containing protein</fullName>
    </recommendedName>
</protein>
<reference evidence="3" key="1">
    <citation type="submission" date="2023-08" db="EMBL/GenBank/DDBJ databases">
        <title>Black Yeasts Isolated from many extreme environments.</title>
        <authorList>
            <person name="Coleine C."/>
            <person name="Stajich J.E."/>
            <person name="Selbmann L."/>
        </authorList>
    </citation>
    <scope>NUCLEOTIDE SEQUENCE</scope>
    <source>
        <strain evidence="3">CCFEE 5810</strain>
    </source>
</reference>
<evidence type="ECO:0000313" key="4">
    <source>
        <dbReference type="Proteomes" id="UP001310594"/>
    </source>
</evidence>
<name>A0AAN7W811_9PEZI</name>
<dbReference type="Proteomes" id="UP001310594">
    <property type="component" value="Unassembled WGS sequence"/>
</dbReference>
<evidence type="ECO:0008006" key="5">
    <source>
        <dbReference type="Google" id="ProtNLM"/>
    </source>
</evidence>
<feature type="compositionally biased region" description="Basic and acidic residues" evidence="1">
    <location>
        <begin position="569"/>
        <end position="581"/>
    </location>
</feature>
<evidence type="ECO:0000256" key="1">
    <source>
        <dbReference type="SAM" id="MobiDB-lite"/>
    </source>
</evidence>
<dbReference type="EMBL" id="JAVRQU010000006">
    <property type="protein sequence ID" value="KAK5702062.1"/>
    <property type="molecule type" value="Genomic_DNA"/>
</dbReference>
<sequence>MHYAPALLALAGLAAAYKIPPLNTTEWCLAKCNDVGGDSCVAACVGNPNLSAEQIHVAHECEFKCHIPSKGAEGDLACLRACHKRYYYATTSTKAATSTAITGGLARRSDLAASTTMFAITATGIPAPPLATPTAISLTPAEKCLSTCNPIGDRSCVAACIGNPSLSSAQVAAAHRCYSTCPMGDNDSVEDWNAYMTCLRVCDTRYYSTISTKAATSTAIRGCQVACQEIIFNPKDHFNNYYDPNTGTKVNPLPLSSADIGVGPRSIQAAADTAETLRSPTTTLHTTTTLHLKTTVTPAMSFYTPPVPMPSTKETCLASCIPGDLDCEYICIYYPLPYPDGPTASAYGDCDAACKRLAIMEEDADLYRDCLEECEDSYYDPSTNTKASAIAATNAGLGPRDPITAASPTRTPTSAMSSATHTASLKEKCIASCGPKDIDCAIDCINAESHFPGQDAAAQECEAACRKLIAMEKDPGGLPACLMVCAYSYDEVSTGNAQFTVTIPNSDLVPRATLTPAATTPPTRPANPHPRLHRPGLPGHRFLAQRKVPHQVLPGRRRLQSPLCGSPEPQRRPNRRNEQMRSRLPPRKRYSSPDTVLRRLYAKVRGQLLLLWYWDDCCGDYCDLDQSSGWMVYDFVDDDLAECDLVDKFEDHVLAAWQDFDFF</sequence>
<keyword evidence="2" id="KW-0732">Signal</keyword>
<feature type="compositionally biased region" description="Low complexity" evidence="1">
    <location>
        <begin position="510"/>
        <end position="521"/>
    </location>
</feature>
<evidence type="ECO:0000313" key="3">
    <source>
        <dbReference type="EMBL" id="KAK5702062.1"/>
    </source>
</evidence>
<feature type="region of interest" description="Disordered" evidence="1">
    <location>
        <begin position="556"/>
        <end position="591"/>
    </location>
</feature>
<evidence type="ECO:0000256" key="2">
    <source>
        <dbReference type="SAM" id="SignalP"/>
    </source>
</evidence>